<dbReference type="EMBL" id="JAVALS010000002">
    <property type="protein sequence ID" value="MDP5226283.1"/>
    <property type="molecule type" value="Genomic_DNA"/>
</dbReference>
<keyword evidence="2" id="KW-1133">Transmembrane helix</keyword>
<feature type="transmembrane region" description="Helical" evidence="2">
    <location>
        <begin position="102"/>
        <end position="121"/>
    </location>
</feature>
<evidence type="ECO:0000256" key="1">
    <source>
        <dbReference type="SAM" id="MobiDB-lite"/>
    </source>
</evidence>
<dbReference type="Proteomes" id="UP001232725">
    <property type="component" value="Unassembled WGS sequence"/>
</dbReference>
<protein>
    <recommendedName>
        <fullName evidence="5">Zinc ribbon domain-containing protein</fullName>
    </recommendedName>
</protein>
<evidence type="ECO:0000313" key="4">
    <source>
        <dbReference type="Proteomes" id="UP001232725"/>
    </source>
</evidence>
<sequence>MATDEYCSTCRHPFSEGAAFCAFCGSARFEPPTVDQSNNRGGTNIQAGGDVHFGDQDRWDTRPRAVMDRRQQKKIWPVDLLSGVSGLITIVSFLGIGAIPNLTVPLVLLSLASAATAYFSLMTSNGLRTHGSHVLPLGIGTVERARDGSTWLTQPSAECPWCPEHNPGDMSVVSTPTGPQWVCSNTPNHRDGFDGTQLPPLLPSDV</sequence>
<evidence type="ECO:0008006" key="5">
    <source>
        <dbReference type="Google" id="ProtNLM"/>
    </source>
</evidence>
<name>A0ABT9IL24_9MICC</name>
<keyword evidence="4" id="KW-1185">Reference proteome</keyword>
<keyword evidence="2" id="KW-0472">Membrane</keyword>
<keyword evidence="2" id="KW-0812">Transmembrane</keyword>
<feature type="transmembrane region" description="Helical" evidence="2">
    <location>
        <begin position="75"/>
        <end position="96"/>
    </location>
</feature>
<dbReference type="RefSeq" id="WP_305995338.1">
    <property type="nucleotide sequence ID" value="NZ_JAVALS010000002.1"/>
</dbReference>
<gene>
    <name evidence="3" type="ORF">Q9R02_03835</name>
</gene>
<evidence type="ECO:0000313" key="3">
    <source>
        <dbReference type="EMBL" id="MDP5226283.1"/>
    </source>
</evidence>
<proteinExistence type="predicted"/>
<feature type="region of interest" description="Disordered" evidence="1">
    <location>
        <begin position="186"/>
        <end position="206"/>
    </location>
</feature>
<accession>A0ABT9IL24</accession>
<organism evidence="3 4">
    <name type="scientific">Arthrobacter horti</name>
    <dbReference type="NCBI Taxonomy" id="3068273"/>
    <lineage>
        <taxon>Bacteria</taxon>
        <taxon>Bacillati</taxon>
        <taxon>Actinomycetota</taxon>
        <taxon>Actinomycetes</taxon>
        <taxon>Micrococcales</taxon>
        <taxon>Micrococcaceae</taxon>
        <taxon>Arthrobacter</taxon>
    </lineage>
</organism>
<comment type="caution">
    <text evidence="3">The sequence shown here is derived from an EMBL/GenBank/DDBJ whole genome shotgun (WGS) entry which is preliminary data.</text>
</comment>
<reference evidence="3 4" key="1">
    <citation type="submission" date="2023-08" db="EMBL/GenBank/DDBJ databases">
        <title>Arthrobacter horti sp. nov., isolated from forest soil.</title>
        <authorList>
            <person name="Park M."/>
        </authorList>
    </citation>
    <scope>NUCLEOTIDE SEQUENCE [LARGE SCALE GENOMIC DNA]</scope>
    <source>
        <strain evidence="3 4">YJM1</strain>
    </source>
</reference>
<evidence type="ECO:0000256" key="2">
    <source>
        <dbReference type="SAM" id="Phobius"/>
    </source>
</evidence>